<reference evidence="2 5" key="1">
    <citation type="submission" date="2016-10" db="EMBL/GenBank/DDBJ databases">
        <authorList>
            <person name="de Groot N.N."/>
        </authorList>
    </citation>
    <scope>NUCLEOTIDE SEQUENCE [LARGE SCALE GENOMIC DNA]</scope>
    <source>
        <strain evidence="2 5">CCM 7361</strain>
    </source>
</reference>
<keyword evidence="4" id="KW-1185">Reference proteome</keyword>
<evidence type="ECO:0000259" key="1">
    <source>
        <dbReference type="Pfam" id="PF03435"/>
    </source>
</evidence>
<name>A0A239I923_9PSED</name>
<protein>
    <submittedName>
        <fullName evidence="2">Saccharopine dehydrogenase NADP binding domain-containing protein</fullName>
    </submittedName>
</protein>
<dbReference type="EMBL" id="FZPC01000009">
    <property type="protein sequence ID" value="SNS90047.1"/>
    <property type="molecule type" value="Genomic_DNA"/>
</dbReference>
<dbReference type="SUPFAM" id="SSF51735">
    <property type="entry name" value="NAD(P)-binding Rossmann-fold domains"/>
    <property type="match status" value="1"/>
</dbReference>
<gene>
    <name evidence="2" type="ORF">SAMN05216189_103060</name>
    <name evidence="3" type="ORF">SAMN06295949_109120</name>
</gene>
<dbReference type="PANTHER" id="PTHR43781">
    <property type="entry name" value="SACCHAROPINE DEHYDROGENASE"/>
    <property type="match status" value="1"/>
</dbReference>
<organism evidence="2 5">
    <name type="scientific">Pseudomonas delhiensis</name>
    <dbReference type="NCBI Taxonomy" id="366289"/>
    <lineage>
        <taxon>Bacteria</taxon>
        <taxon>Pseudomonadati</taxon>
        <taxon>Pseudomonadota</taxon>
        <taxon>Gammaproteobacteria</taxon>
        <taxon>Pseudomonadales</taxon>
        <taxon>Pseudomonadaceae</taxon>
        <taxon>Pseudomonas</taxon>
    </lineage>
</organism>
<accession>A0A239I923</accession>
<evidence type="ECO:0000313" key="4">
    <source>
        <dbReference type="Proteomes" id="UP000198309"/>
    </source>
</evidence>
<feature type="domain" description="Saccharopine dehydrogenase NADP binding" evidence="1">
    <location>
        <begin position="6"/>
        <end position="100"/>
    </location>
</feature>
<dbReference type="InterPro" id="IPR036291">
    <property type="entry name" value="NAD(P)-bd_dom_sf"/>
</dbReference>
<dbReference type="PANTHER" id="PTHR43781:SF1">
    <property type="entry name" value="SACCHAROPINE DEHYDROGENASE"/>
    <property type="match status" value="1"/>
</dbReference>
<dbReference type="InterPro" id="IPR005097">
    <property type="entry name" value="Sacchrp_dh_NADP-bd"/>
</dbReference>
<proteinExistence type="predicted"/>
<dbReference type="RefSeq" id="WP_089391362.1">
    <property type="nucleotide sequence ID" value="NZ_FNEC01000030.1"/>
</dbReference>
<dbReference type="Proteomes" id="UP000199693">
    <property type="component" value="Unassembled WGS sequence"/>
</dbReference>
<dbReference type="EMBL" id="FNEC01000030">
    <property type="protein sequence ID" value="SDK16672.1"/>
    <property type="molecule type" value="Genomic_DNA"/>
</dbReference>
<dbReference type="Pfam" id="PF03435">
    <property type="entry name" value="Sacchrp_dh_NADP"/>
    <property type="match status" value="1"/>
</dbReference>
<evidence type="ECO:0000313" key="5">
    <source>
        <dbReference type="Proteomes" id="UP000199693"/>
    </source>
</evidence>
<sequence>MSAPLIGLVGSGGSVGGAALALLRHRPGLRLRCGQRRPQAQSATLETHPLDVFDAAQLERFCEGCQVVLNCAGPSWLIGERVACAAHRAGAAYVDAFGNTALLEALQGADRPSIIGAGVFPGLTALLPRWLVNQGLERPTHLRILSGGREPCSSAGGADVLLSALGGFGTPNAHWYDGQVQALVLPPGTEELPGFPELAHRSSYLTNELLQLAQALELREASFCNVFSNPELPTLIASLCQRLSQSHDPHSLQQAVAQLVRAADLELQGRTSYYRLVVELEGWRSQRPYCQRAVLRSHDSYSLSATVAVCATVRLLEDDAWSGAHWAAQALQPATVIDAVLQQACNDLSLVELPGQQARNSGKEEGAL</sequence>
<dbReference type="Gene3D" id="3.40.50.720">
    <property type="entry name" value="NAD(P)-binding Rossmann-like Domain"/>
    <property type="match status" value="1"/>
</dbReference>
<reference evidence="3 4" key="2">
    <citation type="submission" date="2017-06" db="EMBL/GenBank/DDBJ databases">
        <authorList>
            <person name="Varghese N."/>
            <person name="Submissions S."/>
        </authorList>
    </citation>
    <scope>NUCLEOTIDE SEQUENCE [LARGE SCALE GENOMIC DNA]</scope>
    <source>
        <strain evidence="3 4">RLD-1</strain>
    </source>
</reference>
<dbReference type="AlphaFoldDB" id="A0A239I923"/>
<dbReference type="Proteomes" id="UP000198309">
    <property type="component" value="Unassembled WGS sequence"/>
</dbReference>
<evidence type="ECO:0000313" key="3">
    <source>
        <dbReference type="EMBL" id="SNS90047.1"/>
    </source>
</evidence>
<evidence type="ECO:0000313" key="2">
    <source>
        <dbReference type="EMBL" id="SDK16672.1"/>
    </source>
</evidence>